<dbReference type="Proteomes" id="UP000886476">
    <property type="component" value="Unassembled WGS sequence"/>
</dbReference>
<reference evidence="3" key="1">
    <citation type="submission" date="2020-05" db="EMBL/GenBank/DDBJ databases">
        <title>Nod-independent and nitrogen-fixing Bradyrhizobium aeschynomene sp. nov. isolated from nodules of Aeschynomene indica.</title>
        <authorList>
            <person name="Zhang Z."/>
        </authorList>
    </citation>
    <scope>NUCLEOTIDE SEQUENCE</scope>
    <source>
        <strain evidence="3">83012</strain>
    </source>
</reference>
<keyword evidence="2" id="KW-0812">Transmembrane</keyword>
<feature type="region of interest" description="Disordered" evidence="1">
    <location>
        <begin position="170"/>
        <end position="198"/>
    </location>
</feature>
<dbReference type="EMBL" id="JABFDN010000001">
    <property type="protein sequence ID" value="NPU63895.1"/>
    <property type="molecule type" value="Genomic_DNA"/>
</dbReference>
<evidence type="ECO:0000256" key="1">
    <source>
        <dbReference type="SAM" id="MobiDB-lite"/>
    </source>
</evidence>
<proteinExistence type="predicted"/>
<organism evidence="3 4">
    <name type="scientific">Bradyrhizobium aeschynomenes</name>
    <dbReference type="NCBI Taxonomy" id="2734909"/>
    <lineage>
        <taxon>Bacteria</taxon>
        <taxon>Pseudomonadati</taxon>
        <taxon>Pseudomonadota</taxon>
        <taxon>Alphaproteobacteria</taxon>
        <taxon>Hyphomicrobiales</taxon>
        <taxon>Nitrobacteraceae</taxon>
        <taxon>Bradyrhizobium</taxon>
    </lineage>
</organism>
<evidence type="ECO:0000313" key="4">
    <source>
        <dbReference type="Proteomes" id="UP000886476"/>
    </source>
</evidence>
<name>A0ABX2C8C2_9BRAD</name>
<gene>
    <name evidence="3" type="ORF">HL667_02670</name>
</gene>
<keyword evidence="4" id="KW-1185">Reference proteome</keyword>
<keyword evidence="2" id="KW-1133">Transmembrane helix</keyword>
<accession>A0ABX2C8C2</accession>
<sequence length="198" mass="22076">MRAEAAARRARALAALETSTGVSAEPASKQSVGREAMLADVSPTDGTDFVRQFYAAEIAEYQTTIAVLESYLAVPDNQEVRRFAMVELTGLQIELSDIKSELAAKWPTRVQRRLWFCWAVGLTLPLLSGILSGTDLRCRHGRTRTTSHFRRDCLWPPRRLARTMGLRSLRRGRSSRNQVRSASHCPPQSHCAPSVPPM</sequence>
<evidence type="ECO:0000256" key="2">
    <source>
        <dbReference type="SAM" id="Phobius"/>
    </source>
</evidence>
<keyword evidence="2" id="KW-0472">Membrane</keyword>
<comment type="caution">
    <text evidence="3">The sequence shown here is derived from an EMBL/GenBank/DDBJ whole genome shotgun (WGS) entry which is preliminary data.</text>
</comment>
<evidence type="ECO:0000313" key="3">
    <source>
        <dbReference type="EMBL" id="NPU63895.1"/>
    </source>
</evidence>
<feature type="transmembrane region" description="Helical" evidence="2">
    <location>
        <begin position="114"/>
        <end position="134"/>
    </location>
</feature>
<protein>
    <submittedName>
        <fullName evidence="3">DUF4142 domain-containing protein</fullName>
    </submittedName>
</protein>